<protein>
    <submittedName>
        <fullName evidence="7">ABC transporter</fullName>
    </submittedName>
</protein>
<feature type="transmembrane region" description="Helical" evidence="5">
    <location>
        <begin position="512"/>
        <end position="533"/>
    </location>
</feature>
<dbReference type="EMBL" id="PGCK01000003">
    <property type="protein sequence ID" value="MCD1294412.1"/>
    <property type="molecule type" value="Genomic_DNA"/>
</dbReference>
<evidence type="ECO:0000256" key="5">
    <source>
        <dbReference type="SAM" id="Phobius"/>
    </source>
</evidence>
<dbReference type="Proteomes" id="UP001320159">
    <property type="component" value="Unassembled WGS sequence"/>
</dbReference>
<feature type="transmembrane region" description="Helical" evidence="5">
    <location>
        <begin position="344"/>
        <end position="364"/>
    </location>
</feature>
<dbReference type="RefSeq" id="WP_230741240.1">
    <property type="nucleotide sequence ID" value="NZ_PGCK01000003.1"/>
</dbReference>
<feature type="transmembrane region" description="Helical" evidence="5">
    <location>
        <begin position="553"/>
        <end position="572"/>
    </location>
</feature>
<keyword evidence="2 5" id="KW-0812">Transmembrane</keyword>
<proteinExistence type="predicted"/>
<name>A0AAP2RC90_9EURY</name>
<evidence type="ECO:0000256" key="2">
    <source>
        <dbReference type="ARBA" id="ARBA00022692"/>
    </source>
</evidence>
<dbReference type="InterPro" id="IPR013525">
    <property type="entry name" value="ABC2_TM"/>
</dbReference>
<comment type="subcellular location">
    <subcellularLocation>
        <location evidence="1">Membrane</location>
        <topology evidence="1">Multi-pass membrane protein</topology>
    </subcellularLocation>
</comment>
<feature type="transmembrane region" description="Helical" evidence="5">
    <location>
        <begin position="474"/>
        <end position="492"/>
    </location>
</feature>
<feature type="transmembrane region" description="Helical" evidence="5">
    <location>
        <begin position="314"/>
        <end position="337"/>
    </location>
</feature>
<reference evidence="7 8" key="1">
    <citation type="submission" date="2017-11" db="EMBL/GenBank/DDBJ databases">
        <title>Isolation and Characterization of Family Methanocellaceae Species from Potential Methane Hydrate Area Offshore Southwestern Taiwan.</title>
        <authorList>
            <person name="Zhang W.-L."/>
            <person name="Chen W.-C."/>
            <person name="Lai M.-C."/>
            <person name="Chen S.-C."/>
        </authorList>
    </citation>
    <scope>NUCLEOTIDE SEQUENCE [LARGE SCALE GENOMIC DNA]</scope>
    <source>
        <strain evidence="7 8">CWC-04</strain>
    </source>
</reference>
<evidence type="ECO:0000256" key="4">
    <source>
        <dbReference type="ARBA" id="ARBA00023136"/>
    </source>
</evidence>
<feature type="transmembrane region" description="Helical" evidence="5">
    <location>
        <begin position="393"/>
        <end position="412"/>
    </location>
</feature>
<sequence>MKNILTLAKRETRRFRSRFTGRSRLIVLLILAISLALSYMVFQQGVTLSKDIYTIGVSPDGPEILDSRFNVIALDRPTGYQMLYDKTIDVFIDGDLVKSRYDGRSLYAAGALKQYFEKEEITRIKDQYDIDKAFPLRIEINYLSAPQGSQSGPGVSTPLPQASSTPYVPSSYPTLIPTATPGTGGSAILSPTGTPDSTDDAVKKQIEKLESGDMTNFKAEFVSDKEIIVPSLMNPPVPLAQVIIAFLYIVPIFFISIFFTSSFMEEKTNRKLNILISSPVTPLEIIIGKLLPYFLFSLALTIGITLFLNGDLLLALAIFIPIILFIFSIYLMVALIYRTYKDQTFFSMTAITFVTGYLVFPALFTGVNKLSYISPLTLAVEMYRGESFGIMEYLFSTGPMYLVFLLTMFLAVRMFNEEYLMSYGPLYRKIADAIYLAINKDHPYVSIAVLSALIIPAVFMVQLVFVALSVNLPPAYTLGILLLLCVIVEEIAKSAGIAMLIENRRAGSVKQVAFLSFFSALGFLAGEKLLLFLSLSVLSSVMLIDAMGSANLLIIPLIAHFVFTLIVSLTVFKFRIRSYPFAIIGGSLVHYLYNLYVLGMI</sequence>
<evidence type="ECO:0000256" key="1">
    <source>
        <dbReference type="ARBA" id="ARBA00004141"/>
    </source>
</evidence>
<organism evidence="7 8">
    <name type="scientific">Methanooceanicella nereidis</name>
    <dbReference type="NCBI Taxonomy" id="2052831"/>
    <lineage>
        <taxon>Archaea</taxon>
        <taxon>Methanobacteriati</taxon>
        <taxon>Methanobacteriota</taxon>
        <taxon>Stenosarchaea group</taxon>
        <taxon>Methanomicrobia</taxon>
        <taxon>Methanocellales</taxon>
        <taxon>Methanocellaceae</taxon>
        <taxon>Methanooceanicella</taxon>
    </lineage>
</organism>
<comment type="caution">
    <text evidence="7">The sequence shown here is derived from an EMBL/GenBank/DDBJ whole genome shotgun (WGS) entry which is preliminary data.</text>
</comment>
<keyword evidence="3 5" id="KW-1133">Transmembrane helix</keyword>
<evidence type="ECO:0000256" key="3">
    <source>
        <dbReference type="ARBA" id="ARBA00022989"/>
    </source>
</evidence>
<feature type="domain" description="ABC-2 type transporter transmembrane" evidence="6">
    <location>
        <begin position="200"/>
        <end position="412"/>
    </location>
</feature>
<evidence type="ECO:0000259" key="6">
    <source>
        <dbReference type="Pfam" id="PF12698"/>
    </source>
</evidence>
<dbReference type="GO" id="GO:0140359">
    <property type="term" value="F:ABC-type transporter activity"/>
    <property type="evidence" value="ECO:0007669"/>
    <property type="project" value="InterPro"/>
</dbReference>
<feature type="transmembrane region" description="Helical" evidence="5">
    <location>
        <begin position="285"/>
        <end position="308"/>
    </location>
</feature>
<dbReference type="PANTHER" id="PTHR43471">
    <property type="entry name" value="ABC TRANSPORTER PERMEASE"/>
    <property type="match status" value="1"/>
</dbReference>
<dbReference type="GO" id="GO:0016020">
    <property type="term" value="C:membrane"/>
    <property type="evidence" value="ECO:0007669"/>
    <property type="project" value="UniProtKB-SubCell"/>
</dbReference>
<accession>A0AAP2RC90</accession>
<gene>
    <name evidence="7" type="ORF">CUJ83_05290</name>
</gene>
<evidence type="ECO:0000313" key="7">
    <source>
        <dbReference type="EMBL" id="MCD1294412.1"/>
    </source>
</evidence>
<keyword evidence="8" id="KW-1185">Reference proteome</keyword>
<dbReference type="Pfam" id="PF12698">
    <property type="entry name" value="ABC2_membrane_3"/>
    <property type="match status" value="1"/>
</dbReference>
<keyword evidence="4 5" id="KW-0472">Membrane</keyword>
<dbReference type="AlphaFoldDB" id="A0AAP2RC90"/>
<feature type="transmembrane region" description="Helical" evidence="5">
    <location>
        <begin position="444"/>
        <end position="468"/>
    </location>
</feature>
<feature type="transmembrane region" description="Helical" evidence="5">
    <location>
        <begin position="239"/>
        <end position="264"/>
    </location>
</feature>
<feature type="transmembrane region" description="Helical" evidence="5">
    <location>
        <begin position="579"/>
        <end position="598"/>
    </location>
</feature>
<evidence type="ECO:0000313" key="8">
    <source>
        <dbReference type="Proteomes" id="UP001320159"/>
    </source>
</evidence>